<evidence type="ECO:0000256" key="8">
    <source>
        <dbReference type="SAM" id="Phobius"/>
    </source>
</evidence>
<dbReference type="RefSeq" id="WP_406790890.1">
    <property type="nucleotide sequence ID" value="NZ_JBJHZX010000004.1"/>
</dbReference>
<keyword evidence="6 8" id="KW-1133">Transmembrane helix</keyword>
<dbReference type="PRINTS" id="PR01036">
    <property type="entry name" value="TCRTETB"/>
</dbReference>
<feature type="transmembrane region" description="Helical" evidence="8">
    <location>
        <begin position="52"/>
        <end position="71"/>
    </location>
</feature>
<name>A0ABW8SFE3_9CLOT</name>
<feature type="transmembrane region" description="Helical" evidence="8">
    <location>
        <begin position="482"/>
        <end position="503"/>
    </location>
</feature>
<dbReference type="Pfam" id="PF07690">
    <property type="entry name" value="MFS_1"/>
    <property type="match status" value="1"/>
</dbReference>
<keyword evidence="4" id="KW-1003">Cell membrane</keyword>
<dbReference type="InterPro" id="IPR004638">
    <property type="entry name" value="EmrB-like"/>
</dbReference>
<sequence>MEEHTHDSLYSWLALLVVVIGTFMSILDSSIVNIALPKMMAVFGVSIDDSKWILTAYTLALGAIIPLTGYLQDVFGSKKIYMFALTMFTIGSMLCGFAWNNTSMICFRIIQAIGGGMIMPVGMAIIYEIFPREKIGMALGVWGIAAMAAPSIGPTLGGYIIEKMDWRLIFNVNVPIGIIGVVLAAILLKDSKRKVTSRAFDIIGFLSSTIGVVSLLYVLGEWTSIDWGEVRYPVLLILGCLSLVLFVVNELTHPDPLLDLRVFKLLDFSVSQIITCILTLALMGGVYVLPLFLQNIRGYTAMETGIIMLPAAILTGILMPISGTLFDKIGAKPIVIPGIIILAISSYHISTLINMNSSREMITLILCVRAVGIGLAMMPISTVGMNAVPKNLIGRASALSNTIRQIAGSLSVTIMSTIMQSKTNYNYLKLSEQMTTYNATSNNTISTLTKLYMAEGQSLKTAKASAISTLAQMLQGQATIDAMAYALAVISVIVILAVILALMMKNRKIPKKQNKEGEQNYNEGRAVLE</sequence>
<evidence type="ECO:0000256" key="7">
    <source>
        <dbReference type="ARBA" id="ARBA00023136"/>
    </source>
</evidence>
<feature type="transmembrane region" description="Helical" evidence="8">
    <location>
        <begin position="232"/>
        <end position="252"/>
    </location>
</feature>
<dbReference type="EMBL" id="JBJHZX010000004">
    <property type="protein sequence ID" value="MFL0194767.1"/>
    <property type="molecule type" value="Genomic_DNA"/>
</dbReference>
<comment type="subcellular location">
    <subcellularLocation>
        <location evidence="1">Cell membrane</location>
        <topology evidence="1">Multi-pass membrane protein</topology>
    </subcellularLocation>
</comment>
<evidence type="ECO:0000256" key="2">
    <source>
        <dbReference type="ARBA" id="ARBA00008537"/>
    </source>
</evidence>
<dbReference type="CDD" id="cd17503">
    <property type="entry name" value="MFS_LmrB_MDR_like"/>
    <property type="match status" value="1"/>
</dbReference>
<evidence type="ECO:0000256" key="3">
    <source>
        <dbReference type="ARBA" id="ARBA00022448"/>
    </source>
</evidence>
<dbReference type="InterPro" id="IPR036259">
    <property type="entry name" value="MFS_trans_sf"/>
</dbReference>
<keyword evidence="3" id="KW-0813">Transport</keyword>
<keyword evidence="11" id="KW-1185">Reference proteome</keyword>
<protein>
    <submittedName>
        <fullName evidence="10">DHA2 family efflux MFS transporter permease subunit</fullName>
    </submittedName>
</protein>
<feature type="transmembrane region" description="Helical" evidence="8">
    <location>
        <begin position="167"/>
        <end position="188"/>
    </location>
</feature>
<evidence type="ECO:0000313" key="11">
    <source>
        <dbReference type="Proteomes" id="UP001623660"/>
    </source>
</evidence>
<evidence type="ECO:0000256" key="4">
    <source>
        <dbReference type="ARBA" id="ARBA00022475"/>
    </source>
</evidence>
<feature type="transmembrane region" description="Helical" evidence="8">
    <location>
        <begin position="80"/>
        <end position="99"/>
    </location>
</feature>
<keyword evidence="5 8" id="KW-0812">Transmembrane</keyword>
<evidence type="ECO:0000256" key="1">
    <source>
        <dbReference type="ARBA" id="ARBA00004651"/>
    </source>
</evidence>
<comment type="similarity">
    <text evidence="2">Belongs to the major facilitator superfamily. EmrB family.</text>
</comment>
<dbReference type="NCBIfam" id="TIGR00711">
    <property type="entry name" value="efflux_EmrB"/>
    <property type="match status" value="1"/>
</dbReference>
<feature type="transmembrane region" description="Helical" evidence="8">
    <location>
        <begin position="105"/>
        <end position="127"/>
    </location>
</feature>
<evidence type="ECO:0000313" key="10">
    <source>
        <dbReference type="EMBL" id="MFL0194767.1"/>
    </source>
</evidence>
<reference evidence="10 11" key="1">
    <citation type="submission" date="2024-11" db="EMBL/GenBank/DDBJ databases">
        <authorList>
            <person name="Heng Y.C."/>
            <person name="Lim A.C.H."/>
            <person name="Lee J.K.Y."/>
            <person name="Kittelmann S."/>
        </authorList>
    </citation>
    <scope>NUCLEOTIDE SEQUENCE [LARGE SCALE GENOMIC DNA]</scope>
    <source>
        <strain evidence="10 11">WILCCON 0269</strain>
    </source>
</reference>
<comment type="caution">
    <text evidence="10">The sequence shown here is derived from an EMBL/GenBank/DDBJ whole genome shotgun (WGS) entry which is preliminary data.</text>
</comment>
<evidence type="ECO:0000259" key="9">
    <source>
        <dbReference type="PROSITE" id="PS50850"/>
    </source>
</evidence>
<feature type="transmembrane region" description="Helical" evidence="8">
    <location>
        <begin position="139"/>
        <end position="161"/>
    </location>
</feature>
<dbReference type="PANTHER" id="PTHR42718">
    <property type="entry name" value="MAJOR FACILITATOR SUPERFAMILY MULTIDRUG TRANSPORTER MFSC"/>
    <property type="match status" value="1"/>
</dbReference>
<dbReference type="SUPFAM" id="SSF103473">
    <property type="entry name" value="MFS general substrate transporter"/>
    <property type="match status" value="1"/>
</dbReference>
<organism evidence="10 11">
    <name type="scientific">Candidatus Clostridium eludens</name>
    <dbReference type="NCBI Taxonomy" id="3381663"/>
    <lineage>
        <taxon>Bacteria</taxon>
        <taxon>Bacillati</taxon>
        <taxon>Bacillota</taxon>
        <taxon>Clostridia</taxon>
        <taxon>Eubacteriales</taxon>
        <taxon>Clostridiaceae</taxon>
        <taxon>Clostridium</taxon>
    </lineage>
</organism>
<evidence type="ECO:0000256" key="5">
    <source>
        <dbReference type="ARBA" id="ARBA00022692"/>
    </source>
</evidence>
<feature type="domain" description="Major facilitator superfamily (MFS) profile" evidence="9">
    <location>
        <begin position="14"/>
        <end position="509"/>
    </location>
</feature>
<dbReference type="InterPro" id="IPR011701">
    <property type="entry name" value="MFS"/>
</dbReference>
<proteinExistence type="inferred from homology"/>
<dbReference type="InterPro" id="IPR020846">
    <property type="entry name" value="MFS_dom"/>
</dbReference>
<evidence type="ECO:0000256" key="6">
    <source>
        <dbReference type="ARBA" id="ARBA00022989"/>
    </source>
</evidence>
<feature type="transmembrane region" description="Helical" evidence="8">
    <location>
        <begin position="333"/>
        <end position="355"/>
    </location>
</feature>
<accession>A0ABW8SFE3</accession>
<gene>
    <name evidence="10" type="ORF">ACJDU8_04150</name>
</gene>
<feature type="transmembrane region" description="Helical" evidence="8">
    <location>
        <begin position="305"/>
        <end position="326"/>
    </location>
</feature>
<feature type="transmembrane region" description="Helical" evidence="8">
    <location>
        <begin position="12"/>
        <end position="32"/>
    </location>
</feature>
<dbReference type="Gene3D" id="1.20.1250.20">
    <property type="entry name" value="MFS general substrate transporter like domains"/>
    <property type="match status" value="1"/>
</dbReference>
<feature type="transmembrane region" description="Helical" evidence="8">
    <location>
        <begin position="200"/>
        <end position="220"/>
    </location>
</feature>
<feature type="transmembrane region" description="Helical" evidence="8">
    <location>
        <begin position="273"/>
        <end position="293"/>
    </location>
</feature>
<dbReference type="Gene3D" id="1.20.1720.10">
    <property type="entry name" value="Multidrug resistance protein D"/>
    <property type="match status" value="1"/>
</dbReference>
<keyword evidence="7 8" id="KW-0472">Membrane</keyword>
<feature type="transmembrane region" description="Helical" evidence="8">
    <location>
        <begin position="361"/>
        <end position="381"/>
    </location>
</feature>
<dbReference type="PROSITE" id="PS50850">
    <property type="entry name" value="MFS"/>
    <property type="match status" value="1"/>
</dbReference>
<dbReference type="PANTHER" id="PTHR42718:SF9">
    <property type="entry name" value="MAJOR FACILITATOR SUPERFAMILY MULTIDRUG TRANSPORTER MFSC"/>
    <property type="match status" value="1"/>
</dbReference>
<dbReference type="Proteomes" id="UP001623660">
    <property type="component" value="Unassembled WGS sequence"/>
</dbReference>